<dbReference type="AlphaFoldDB" id="A0A0C6F4B8"/>
<organism evidence="1 2">
    <name type="scientific">Methylobacterium aquaticum</name>
    <dbReference type="NCBI Taxonomy" id="270351"/>
    <lineage>
        <taxon>Bacteria</taxon>
        <taxon>Pseudomonadati</taxon>
        <taxon>Pseudomonadota</taxon>
        <taxon>Alphaproteobacteria</taxon>
        <taxon>Hyphomicrobiales</taxon>
        <taxon>Methylobacteriaceae</taxon>
        <taxon>Methylobacterium</taxon>
    </lineage>
</organism>
<gene>
    <name evidence="1" type="ORF">Maq22A_c22770</name>
</gene>
<protein>
    <submittedName>
        <fullName evidence="1">Uncharacterized protein</fullName>
    </submittedName>
</protein>
<name>A0A0C6F4B8_9HYPH</name>
<evidence type="ECO:0000313" key="1">
    <source>
        <dbReference type="EMBL" id="BAQ47526.1"/>
    </source>
</evidence>
<dbReference type="KEGG" id="maqu:Maq22A_c22770"/>
<proteinExistence type="predicted"/>
<evidence type="ECO:0000313" key="2">
    <source>
        <dbReference type="Proteomes" id="UP000061432"/>
    </source>
</evidence>
<reference evidence="2" key="2">
    <citation type="submission" date="2015-01" db="EMBL/GenBank/DDBJ databases">
        <title>Complete genome sequence of Methylobacterium aquaticum strain 22A.</title>
        <authorList>
            <person name="Tani A."/>
            <person name="Ogura Y."/>
            <person name="Hayashi T."/>
        </authorList>
    </citation>
    <scope>NUCLEOTIDE SEQUENCE [LARGE SCALE GENOMIC DNA]</scope>
    <source>
        <strain evidence="2">MA-22A</strain>
    </source>
</reference>
<reference evidence="1 2" key="1">
    <citation type="journal article" date="2015" name="Genome Announc.">
        <title>Complete Genome Sequence of Methylobacterium aquaticum Strain 22A, Isolated from Racomitrium japonicum Moss.</title>
        <authorList>
            <person name="Tani A."/>
            <person name="Ogura Y."/>
            <person name="Hayashi T."/>
            <person name="Kimbara K."/>
        </authorList>
    </citation>
    <scope>NUCLEOTIDE SEQUENCE [LARGE SCALE GENOMIC DNA]</scope>
    <source>
        <strain evidence="1 2">MA-22A</strain>
    </source>
</reference>
<accession>A0A0C6F4B8</accession>
<sequence>MMVSCAATGVVPRSAAAAASAGTKMCRATVPVIVTATRSGSDAWADGLGECVILLSVRSKLSKDGKAHL</sequence>
<dbReference type="Proteomes" id="UP000061432">
    <property type="component" value="Chromosome"/>
</dbReference>
<dbReference type="EMBL" id="AP014704">
    <property type="protein sequence ID" value="BAQ47526.1"/>
    <property type="molecule type" value="Genomic_DNA"/>
</dbReference>
<dbReference type="STRING" id="270351.Maq22A_c22770"/>